<proteinExistence type="predicted"/>
<dbReference type="Proteomes" id="UP000027265">
    <property type="component" value="Unassembled WGS sequence"/>
</dbReference>
<feature type="compositionally biased region" description="Polar residues" evidence="1">
    <location>
        <begin position="148"/>
        <end position="170"/>
    </location>
</feature>
<organism evidence="2 3">
    <name type="scientific">Jaapia argillacea MUCL 33604</name>
    <dbReference type="NCBI Taxonomy" id="933084"/>
    <lineage>
        <taxon>Eukaryota</taxon>
        <taxon>Fungi</taxon>
        <taxon>Dikarya</taxon>
        <taxon>Basidiomycota</taxon>
        <taxon>Agaricomycotina</taxon>
        <taxon>Agaricomycetes</taxon>
        <taxon>Agaricomycetidae</taxon>
        <taxon>Jaapiales</taxon>
        <taxon>Jaapiaceae</taxon>
        <taxon>Jaapia</taxon>
    </lineage>
</organism>
<dbReference type="OrthoDB" id="2552152at2759"/>
<evidence type="ECO:0008006" key="4">
    <source>
        <dbReference type="Google" id="ProtNLM"/>
    </source>
</evidence>
<feature type="region of interest" description="Disordered" evidence="1">
    <location>
        <begin position="1"/>
        <end position="339"/>
    </location>
</feature>
<evidence type="ECO:0000256" key="1">
    <source>
        <dbReference type="SAM" id="MobiDB-lite"/>
    </source>
</evidence>
<protein>
    <recommendedName>
        <fullName evidence="4">BZIP domain-containing protein</fullName>
    </recommendedName>
</protein>
<dbReference type="InParanoid" id="A0A067Q3S8"/>
<feature type="compositionally biased region" description="Low complexity" evidence="1">
    <location>
        <begin position="91"/>
        <end position="117"/>
    </location>
</feature>
<feature type="compositionally biased region" description="Low complexity" evidence="1">
    <location>
        <begin position="231"/>
        <end position="248"/>
    </location>
</feature>
<reference evidence="3" key="1">
    <citation type="journal article" date="2014" name="Proc. Natl. Acad. Sci. U.S.A.">
        <title>Extensive sampling of basidiomycete genomes demonstrates inadequacy of the white-rot/brown-rot paradigm for wood decay fungi.</title>
        <authorList>
            <person name="Riley R."/>
            <person name="Salamov A.A."/>
            <person name="Brown D.W."/>
            <person name="Nagy L.G."/>
            <person name="Floudas D."/>
            <person name="Held B.W."/>
            <person name="Levasseur A."/>
            <person name="Lombard V."/>
            <person name="Morin E."/>
            <person name="Otillar R."/>
            <person name="Lindquist E.A."/>
            <person name="Sun H."/>
            <person name="LaButti K.M."/>
            <person name="Schmutz J."/>
            <person name="Jabbour D."/>
            <person name="Luo H."/>
            <person name="Baker S.E."/>
            <person name="Pisabarro A.G."/>
            <person name="Walton J.D."/>
            <person name="Blanchette R.A."/>
            <person name="Henrissat B."/>
            <person name="Martin F."/>
            <person name="Cullen D."/>
            <person name="Hibbett D.S."/>
            <person name="Grigoriev I.V."/>
        </authorList>
    </citation>
    <scope>NUCLEOTIDE SEQUENCE [LARGE SCALE GENOMIC DNA]</scope>
    <source>
        <strain evidence="3">MUCL 33604</strain>
    </source>
</reference>
<feature type="compositionally biased region" description="Low complexity" evidence="1">
    <location>
        <begin position="50"/>
        <end position="62"/>
    </location>
</feature>
<accession>A0A067Q3S8</accession>
<dbReference type="InterPro" id="IPR046347">
    <property type="entry name" value="bZIP_sf"/>
</dbReference>
<dbReference type="HOGENOM" id="CLU_056585_0_0_1"/>
<feature type="compositionally biased region" description="Polar residues" evidence="1">
    <location>
        <begin position="293"/>
        <end position="304"/>
    </location>
</feature>
<feature type="compositionally biased region" description="Low complexity" evidence="1">
    <location>
        <begin position="171"/>
        <end position="192"/>
    </location>
</feature>
<evidence type="ECO:0000313" key="3">
    <source>
        <dbReference type="Proteomes" id="UP000027265"/>
    </source>
</evidence>
<dbReference type="AlphaFoldDB" id="A0A067Q3S8"/>
<dbReference type="Gene3D" id="1.20.5.170">
    <property type="match status" value="1"/>
</dbReference>
<feature type="compositionally biased region" description="Basic and acidic residues" evidence="1">
    <location>
        <begin position="138"/>
        <end position="147"/>
    </location>
</feature>
<dbReference type="EMBL" id="KL197720">
    <property type="protein sequence ID" value="KDQ57241.1"/>
    <property type="molecule type" value="Genomic_DNA"/>
</dbReference>
<dbReference type="GO" id="GO:0003700">
    <property type="term" value="F:DNA-binding transcription factor activity"/>
    <property type="evidence" value="ECO:0007669"/>
    <property type="project" value="InterPro"/>
</dbReference>
<feature type="compositionally biased region" description="Basic and acidic residues" evidence="1">
    <location>
        <begin position="35"/>
        <end position="49"/>
    </location>
</feature>
<sequence length="339" mass="36946">MSSKRGRKRNDNLPPNRARDVQRAFRARRAAHLQAMEKRVEELEEENNRLRAALNLPPANRPSLGKGPTGKDKPKSYSSSSGPPLLPSPLPSVSGATSSGGSPASSRTSSLSPSAMTAAVHTSPHPLQGMENSPWDHPFLREERTESRPSPVSSTFPLSSVNSISHKQQAQFSFNSTSSSLPSSSRQMLPSSIYIPPAPQQNFSHSADRPPHSGGYDSSSFLLRDLREEPQSYSYSQSSFPSPHQSQMHPPPLSESTSMPAQLSYSQRDSPLSSLPFSHRRSITEPLGGYRPNLNQYSNLSHPQGSMPGIRLPSPPRLQDGAPGRAGHDYGDTRVNPMQ</sequence>
<evidence type="ECO:0000313" key="2">
    <source>
        <dbReference type="EMBL" id="KDQ57241.1"/>
    </source>
</evidence>
<keyword evidence="3" id="KW-1185">Reference proteome</keyword>
<name>A0A067Q3S8_9AGAM</name>
<feature type="compositionally biased region" description="Polar residues" evidence="1">
    <location>
        <begin position="255"/>
        <end position="276"/>
    </location>
</feature>
<gene>
    <name evidence="2" type="ORF">JAAARDRAFT_35858</name>
</gene>
<dbReference type="SUPFAM" id="SSF57959">
    <property type="entry name" value="Leucine zipper domain"/>
    <property type="match status" value="1"/>
</dbReference>